<organism evidence="1 2">
    <name type="scientific">Plasmopara halstedii</name>
    <name type="common">Downy mildew of sunflower</name>
    <dbReference type="NCBI Taxonomy" id="4781"/>
    <lineage>
        <taxon>Eukaryota</taxon>
        <taxon>Sar</taxon>
        <taxon>Stramenopiles</taxon>
        <taxon>Oomycota</taxon>
        <taxon>Peronosporomycetes</taxon>
        <taxon>Peronosporales</taxon>
        <taxon>Peronosporaceae</taxon>
        <taxon>Plasmopara</taxon>
    </lineage>
</organism>
<accession>A0A0P1B714</accession>
<evidence type="ECO:0000313" key="2">
    <source>
        <dbReference type="Proteomes" id="UP000054928"/>
    </source>
</evidence>
<keyword evidence="2" id="KW-1185">Reference proteome</keyword>
<dbReference type="RefSeq" id="XP_024586067.1">
    <property type="nucleotide sequence ID" value="XM_024720916.1"/>
</dbReference>
<protein>
    <submittedName>
        <fullName evidence="1">Uncharacterized protein</fullName>
    </submittedName>
</protein>
<proteinExistence type="predicted"/>
<dbReference type="EMBL" id="CCYD01003090">
    <property type="protein sequence ID" value="CEG49698.1"/>
    <property type="molecule type" value="Genomic_DNA"/>
</dbReference>
<evidence type="ECO:0000313" key="1">
    <source>
        <dbReference type="EMBL" id="CEG49698.1"/>
    </source>
</evidence>
<reference evidence="2" key="1">
    <citation type="submission" date="2014-09" db="EMBL/GenBank/DDBJ databases">
        <authorList>
            <person name="Sharma Rahul"/>
            <person name="Thines Marco"/>
        </authorList>
    </citation>
    <scope>NUCLEOTIDE SEQUENCE [LARGE SCALE GENOMIC DNA]</scope>
</reference>
<dbReference type="Proteomes" id="UP000054928">
    <property type="component" value="Unassembled WGS sequence"/>
</dbReference>
<name>A0A0P1B714_PLAHL</name>
<dbReference type="GeneID" id="36402505"/>
<dbReference type="AlphaFoldDB" id="A0A0P1B714"/>
<sequence length="60" mass="6760">MTPGDKKKCRRNVLRSTRYEGGLPRTRGRLKIASLKTAAVVEEALKLTLDAKKKNDVVMF</sequence>